<dbReference type="SUPFAM" id="SSF158472">
    <property type="entry name" value="HAMP domain-like"/>
    <property type="match status" value="1"/>
</dbReference>
<feature type="domain" description="PAS" evidence="17">
    <location>
        <begin position="397"/>
        <end position="442"/>
    </location>
</feature>
<feature type="domain" description="HAMP" evidence="18">
    <location>
        <begin position="326"/>
        <end position="378"/>
    </location>
</feature>
<evidence type="ECO:0000256" key="3">
    <source>
        <dbReference type="ARBA" id="ARBA00012438"/>
    </source>
</evidence>
<keyword evidence="10" id="KW-0067">ATP-binding</keyword>
<dbReference type="GO" id="GO:0005524">
    <property type="term" value="F:ATP binding"/>
    <property type="evidence" value="ECO:0007669"/>
    <property type="project" value="UniProtKB-KW"/>
</dbReference>
<dbReference type="InterPro" id="IPR005467">
    <property type="entry name" value="His_kinase_dom"/>
</dbReference>
<keyword evidence="6" id="KW-0808">Transferase</keyword>
<dbReference type="Pfam" id="PF19312">
    <property type="entry name" value="NtrY_N"/>
    <property type="match status" value="1"/>
</dbReference>
<dbReference type="InterPro" id="IPR035965">
    <property type="entry name" value="PAS-like_dom_sf"/>
</dbReference>
<evidence type="ECO:0000256" key="12">
    <source>
        <dbReference type="ARBA" id="ARBA00023012"/>
    </source>
</evidence>
<evidence type="ECO:0000256" key="2">
    <source>
        <dbReference type="ARBA" id="ARBA00004651"/>
    </source>
</evidence>
<keyword evidence="13 15" id="KW-0472">Membrane</keyword>
<evidence type="ECO:0000256" key="4">
    <source>
        <dbReference type="ARBA" id="ARBA00022475"/>
    </source>
</evidence>
<protein>
    <recommendedName>
        <fullName evidence="3">histidine kinase</fullName>
        <ecNumber evidence="3">2.7.13.3</ecNumber>
    </recommendedName>
</protein>
<evidence type="ECO:0000259" key="18">
    <source>
        <dbReference type="PROSITE" id="PS50885"/>
    </source>
</evidence>
<dbReference type="PRINTS" id="PR00344">
    <property type="entry name" value="BCTRLSENSOR"/>
</dbReference>
<dbReference type="HOGENOM" id="CLU_019564_1_0_7"/>
<keyword evidence="9 19" id="KW-0418">Kinase</keyword>
<dbReference type="InterPro" id="IPR003660">
    <property type="entry name" value="HAMP_dom"/>
</dbReference>
<dbReference type="Gene3D" id="3.30.565.10">
    <property type="entry name" value="Histidine kinase-like ATPase, C-terminal domain"/>
    <property type="match status" value="1"/>
</dbReference>
<name>E1QDR6_DESB2</name>
<dbReference type="InterPro" id="IPR000014">
    <property type="entry name" value="PAS"/>
</dbReference>
<dbReference type="Gene3D" id="1.10.287.130">
    <property type="match status" value="1"/>
</dbReference>
<evidence type="ECO:0000256" key="9">
    <source>
        <dbReference type="ARBA" id="ARBA00022777"/>
    </source>
</evidence>
<dbReference type="SUPFAM" id="SSF55874">
    <property type="entry name" value="ATPase domain of HSP90 chaperone/DNA topoisomerase II/histidine kinase"/>
    <property type="match status" value="1"/>
</dbReference>
<keyword evidence="8" id="KW-0547">Nucleotide-binding</keyword>
<dbReference type="GO" id="GO:0000155">
    <property type="term" value="F:phosphorelay sensor kinase activity"/>
    <property type="evidence" value="ECO:0007669"/>
    <property type="project" value="InterPro"/>
</dbReference>
<gene>
    <name evidence="19" type="ordered locus">Deba_0326</name>
</gene>
<keyword evidence="4" id="KW-1003">Cell membrane</keyword>
<feature type="transmembrane region" description="Helical" evidence="15">
    <location>
        <begin position="53"/>
        <end position="74"/>
    </location>
</feature>
<dbReference type="Proteomes" id="UP000009047">
    <property type="component" value="Chromosome"/>
</dbReference>
<feature type="transmembrane region" description="Helical" evidence="15">
    <location>
        <begin position="95"/>
        <end position="120"/>
    </location>
</feature>
<dbReference type="eggNOG" id="COG5000">
    <property type="taxonomic scope" value="Bacteria"/>
</dbReference>
<keyword evidence="14" id="KW-0175">Coiled coil</keyword>
<dbReference type="CDD" id="cd00075">
    <property type="entry name" value="HATPase"/>
    <property type="match status" value="1"/>
</dbReference>
<dbReference type="CDD" id="cd00130">
    <property type="entry name" value="PAS"/>
    <property type="match status" value="1"/>
</dbReference>
<evidence type="ECO:0000256" key="1">
    <source>
        <dbReference type="ARBA" id="ARBA00000085"/>
    </source>
</evidence>
<evidence type="ECO:0000256" key="8">
    <source>
        <dbReference type="ARBA" id="ARBA00022741"/>
    </source>
</evidence>
<dbReference type="InterPro" id="IPR045671">
    <property type="entry name" value="NtrY-like_N"/>
</dbReference>
<dbReference type="Pfam" id="PF02518">
    <property type="entry name" value="HATPase_c"/>
    <property type="match status" value="1"/>
</dbReference>
<dbReference type="CDD" id="cd00082">
    <property type="entry name" value="HisKA"/>
    <property type="match status" value="1"/>
</dbReference>
<accession>E1QDR6</accession>
<dbReference type="PANTHER" id="PTHR43065:SF42">
    <property type="entry name" value="TWO-COMPONENT SENSOR PPRA"/>
    <property type="match status" value="1"/>
</dbReference>
<sequence>MTTADTEKRHKELARRKRERIIIVVLLLLVACLTYVETRVVVMPDDLPMGSSIMVFALININALLLLLVIFLFFRNMVKLLVERRRGVLGARLRTKLVVAFVLLSLAPTAVVFFAAFQFVGTSMEFWFSDQVEQSLFEAMEVTEGYNQQLASNAAHFAEIMAREIPRDGVNLVEPNARLAKFIGDRQELYGLAAVRVFRPGPRELAYATQSGAHISHFQAFPLELVSRCVAGGEPLTHLQAAPTGDFAAAAWPIRRADKVAGVIVVFRLLPPGALARIDEVRKGLEDYRQLKAVKNPIRTNLYITLSIVTLLIIFAATWFGFQLAATITVPLGQVAQGTQRVAGGDYDFSIDAEGPDEIGTLVNAFNRMTADLKTSKARLDEAQEEMRRTNRELDQRRRYMEIILRNVAAGVIAIDAHGEVTTFNPSAERLLGAQAEEVLGRHWRQVMDGRLVEMLGRMQQGLLPGARGAVDQQVRVNVMGEALTFMVHLSQLRDDQGRDLGVVVVFEDLTELEKAQRMAAWREVARRIAHEVKNPLTPIKLSAQRLVRRYQGRQEEGDTVFDECTRTIIHQVEELRRLVSEFSTFARLPSAKPAPADLRAIAEEALSLFRGGRADIGFELECEGDIPVFELDKEQISRALINLLDNAVAALDNSDGPKQVVVRLSYDDILKYVRLEVEDTGCGVAPEDKIRLFEPYFSTKRGGTGLGLSIVSAITADHGGYIRVQDNQPQGARIIIELPARGMRPAKAEQA</sequence>
<dbReference type="CDD" id="cd06225">
    <property type="entry name" value="HAMP"/>
    <property type="match status" value="1"/>
</dbReference>
<evidence type="ECO:0000256" key="11">
    <source>
        <dbReference type="ARBA" id="ARBA00022989"/>
    </source>
</evidence>
<evidence type="ECO:0000313" key="20">
    <source>
        <dbReference type="Proteomes" id="UP000009047"/>
    </source>
</evidence>
<evidence type="ECO:0000256" key="15">
    <source>
        <dbReference type="SAM" id="Phobius"/>
    </source>
</evidence>
<dbReference type="SMART" id="SM00304">
    <property type="entry name" value="HAMP"/>
    <property type="match status" value="1"/>
</dbReference>
<feature type="transmembrane region" description="Helical" evidence="15">
    <location>
        <begin position="21"/>
        <end position="41"/>
    </location>
</feature>
<dbReference type="PROSITE" id="PS50112">
    <property type="entry name" value="PAS"/>
    <property type="match status" value="1"/>
</dbReference>
<dbReference type="InterPro" id="IPR013656">
    <property type="entry name" value="PAS_4"/>
</dbReference>
<dbReference type="SMART" id="SM00388">
    <property type="entry name" value="HisKA"/>
    <property type="match status" value="1"/>
</dbReference>
<dbReference type="Gene3D" id="3.30.450.20">
    <property type="entry name" value="PAS domain"/>
    <property type="match status" value="1"/>
</dbReference>
<dbReference type="SUPFAM" id="SSF47384">
    <property type="entry name" value="Homodimeric domain of signal transducing histidine kinase"/>
    <property type="match status" value="1"/>
</dbReference>
<dbReference type="STRING" id="644282.Deba_0326"/>
<dbReference type="EMBL" id="CP002085">
    <property type="protein sequence ID" value="ADK83702.1"/>
    <property type="molecule type" value="Genomic_DNA"/>
</dbReference>
<dbReference type="PROSITE" id="PS50885">
    <property type="entry name" value="HAMP"/>
    <property type="match status" value="1"/>
</dbReference>
<keyword evidence="20" id="KW-1185">Reference proteome</keyword>
<dbReference type="PIRSF" id="PIRSF037532">
    <property type="entry name" value="STHK_NtrY"/>
    <property type="match status" value="1"/>
</dbReference>
<dbReference type="Gene3D" id="6.10.340.10">
    <property type="match status" value="1"/>
</dbReference>
<evidence type="ECO:0000256" key="14">
    <source>
        <dbReference type="SAM" id="Coils"/>
    </source>
</evidence>
<dbReference type="AlphaFoldDB" id="E1QDR6"/>
<dbReference type="SMART" id="SM00387">
    <property type="entry name" value="HATPase_c"/>
    <property type="match status" value="1"/>
</dbReference>
<dbReference type="RefSeq" id="WP_013257158.1">
    <property type="nucleotide sequence ID" value="NC_014365.1"/>
</dbReference>
<keyword evidence="5" id="KW-0597">Phosphoprotein</keyword>
<dbReference type="PANTHER" id="PTHR43065">
    <property type="entry name" value="SENSOR HISTIDINE KINASE"/>
    <property type="match status" value="1"/>
</dbReference>
<evidence type="ECO:0000256" key="6">
    <source>
        <dbReference type="ARBA" id="ARBA00022679"/>
    </source>
</evidence>
<dbReference type="InterPro" id="IPR004358">
    <property type="entry name" value="Sig_transdc_His_kin-like_C"/>
</dbReference>
<evidence type="ECO:0000256" key="10">
    <source>
        <dbReference type="ARBA" id="ARBA00022840"/>
    </source>
</evidence>
<evidence type="ECO:0000259" key="17">
    <source>
        <dbReference type="PROSITE" id="PS50112"/>
    </source>
</evidence>
<dbReference type="Pfam" id="PF00672">
    <property type="entry name" value="HAMP"/>
    <property type="match status" value="1"/>
</dbReference>
<proteinExistence type="predicted"/>
<evidence type="ECO:0000259" key="16">
    <source>
        <dbReference type="PROSITE" id="PS50109"/>
    </source>
</evidence>
<evidence type="ECO:0000256" key="13">
    <source>
        <dbReference type="ARBA" id="ARBA00023136"/>
    </source>
</evidence>
<dbReference type="InterPro" id="IPR017232">
    <property type="entry name" value="NtrY"/>
</dbReference>
<organism evidence="19 20">
    <name type="scientific">Desulfarculus baarsii (strain ATCC 33931 / DSM 2075 / LMG 7858 / VKM B-1802 / 2st14)</name>
    <dbReference type="NCBI Taxonomy" id="644282"/>
    <lineage>
        <taxon>Bacteria</taxon>
        <taxon>Pseudomonadati</taxon>
        <taxon>Thermodesulfobacteriota</taxon>
        <taxon>Desulfarculia</taxon>
        <taxon>Desulfarculales</taxon>
        <taxon>Desulfarculaceae</taxon>
        <taxon>Desulfarculus</taxon>
    </lineage>
</organism>
<dbReference type="Pfam" id="PF00512">
    <property type="entry name" value="HisKA"/>
    <property type="match status" value="1"/>
</dbReference>
<dbReference type="NCBIfam" id="TIGR00229">
    <property type="entry name" value="sensory_box"/>
    <property type="match status" value="1"/>
</dbReference>
<dbReference type="SUPFAM" id="SSF55785">
    <property type="entry name" value="PYP-like sensor domain (PAS domain)"/>
    <property type="match status" value="1"/>
</dbReference>
<feature type="domain" description="Histidine kinase" evidence="16">
    <location>
        <begin position="528"/>
        <end position="743"/>
    </location>
</feature>
<dbReference type="InterPro" id="IPR036890">
    <property type="entry name" value="HATPase_C_sf"/>
</dbReference>
<dbReference type="InterPro" id="IPR003594">
    <property type="entry name" value="HATPase_dom"/>
</dbReference>
<comment type="subcellular location">
    <subcellularLocation>
        <location evidence="2">Cell membrane</location>
        <topology evidence="2">Multi-pass membrane protein</topology>
    </subcellularLocation>
</comment>
<keyword evidence="11 15" id="KW-1133">Transmembrane helix</keyword>
<dbReference type="SMART" id="SM00091">
    <property type="entry name" value="PAS"/>
    <property type="match status" value="1"/>
</dbReference>
<dbReference type="InterPro" id="IPR003661">
    <property type="entry name" value="HisK_dim/P_dom"/>
</dbReference>
<dbReference type="KEGG" id="dbr:Deba_0326"/>
<comment type="catalytic activity">
    <reaction evidence="1">
        <text>ATP + protein L-histidine = ADP + protein N-phospho-L-histidine.</text>
        <dbReference type="EC" id="2.7.13.3"/>
    </reaction>
</comment>
<feature type="coiled-coil region" evidence="14">
    <location>
        <begin position="366"/>
        <end position="400"/>
    </location>
</feature>
<evidence type="ECO:0000256" key="5">
    <source>
        <dbReference type="ARBA" id="ARBA00022553"/>
    </source>
</evidence>
<dbReference type="GO" id="GO:0005886">
    <property type="term" value="C:plasma membrane"/>
    <property type="evidence" value="ECO:0007669"/>
    <property type="project" value="UniProtKB-SubCell"/>
</dbReference>
<dbReference type="EC" id="2.7.13.3" evidence="3"/>
<dbReference type="PROSITE" id="PS50109">
    <property type="entry name" value="HIS_KIN"/>
    <property type="match status" value="1"/>
</dbReference>
<evidence type="ECO:0000313" key="19">
    <source>
        <dbReference type="EMBL" id="ADK83702.1"/>
    </source>
</evidence>
<keyword evidence="12" id="KW-0902">Two-component regulatory system</keyword>
<dbReference type="InterPro" id="IPR036097">
    <property type="entry name" value="HisK_dim/P_sf"/>
</dbReference>
<reference evidence="19 20" key="1">
    <citation type="journal article" date="2010" name="Stand. Genomic Sci.">
        <title>Complete genome sequence of Desulfarculus baarsii type strain (2st14).</title>
        <authorList>
            <person name="Sun H."/>
            <person name="Spring S."/>
            <person name="Lapidus A."/>
            <person name="Davenport K."/>
            <person name="Del Rio T.G."/>
            <person name="Tice H."/>
            <person name="Nolan M."/>
            <person name="Copeland A."/>
            <person name="Cheng J.F."/>
            <person name="Lucas S."/>
            <person name="Tapia R."/>
            <person name="Goodwin L."/>
            <person name="Pitluck S."/>
            <person name="Ivanova N."/>
            <person name="Pagani I."/>
            <person name="Mavromatis K."/>
            <person name="Ovchinnikova G."/>
            <person name="Pati A."/>
            <person name="Chen A."/>
            <person name="Palaniappan K."/>
            <person name="Hauser L."/>
            <person name="Chang Y.J."/>
            <person name="Jeffries C.D."/>
            <person name="Detter J.C."/>
            <person name="Han C."/>
            <person name="Rohde M."/>
            <person name="Brambilla E."/>
            <person name="Goker M."/>
            <person name="Woyke T."/>
            <person name="Bristow J."/>
            <person name="Eisen J.A."/>
            <person name="Markowitz V."/>
            <person name="Hugenholtz P."/>
            <person name="Kyrpides N.C."/>
            <person name="Klenk H.P."/>
            <person name="Land M."/>
        </authorList>
    </citation>
    <scope>NUCLEOTIDE SEQUENCE [LARGE SCALE GENOMIC DNA]</scope>
    <source>
        <strain evidence="20">ATCC 33931 / DSM 2075 / LMG 7858 / VKM B-1802 / 2st14</strain>
    </source>
</reference>
<dbReference type="Pfam" id="PF08448">
    <property type="entry name" value="PAS_4"/>
    <property type="match status" value="1"/>
</dbReference>
<keyword evidence="7 15" id="KW-0812">Transmembrane</keyword>
<dbReference type="OrthoDB" id="9781147at2"/>
<evidence type="ECO:0000256" key="7">
    <source>
        <dbReference type="ARBA" id="ARBA00022692"/>
    </source>
</evidence>